<comment type="caution">
    <text evidence="1">The sequence shown here is derived from an EMBL/GenBank/DDBJ whole genome shotgun (WGS) entry which is preliminary data.</text>
</comment>
<protein>
    <submittedName>
        <fullName evidence="1">Uncharacterized protein</fullName>
    </submittedName>
</protein>
<sequence length="57" mass="6315">MTGSGRFKTILPCKGRWQSEGLTEGCHALDRAIPRHHFVVPLPLQGRKIQTKATADC</sequence>
<evidence type="ECO:0000313" key="1">
    <source>
        <dbReference type="EMBL" id="EQB10612.1"/>
    </source>
</evidence>
<dbReference type="EMBL" id="ATDP01000110">
    <property type="protein sequence ID" value="EQB10612.1"/>
    <property type="molecule type" value="Genomic_DNA"/>
</dbReference>
<keyword evidence="2" id="KW-1185">Reference proteome</keyword>
<gene>
    <name evidence="1" type="ORF">RLDS_26895</name>
</gene>
<name>T0HC83_9SPHN</name>
<reference evidence="1 2" key="1">
    <citation type="journal article" date="2013" name="Genome Announc.">
        <title>Draft Genome Sequence of Sphingobium lactosutens Strain DS20T, Isolated from a Hexachlorocyclohexane Dumpsite.</title>
        <authorList>
            <person name="Kumar R."/>
            <person name="Dwivedi V."/>
            <person name="Negi V."/>
            <person name="Khurana J.P."/>
            <person name="Lal R."/>
        </authorList>
    </citation>
    <scope>NUCLEOTIDE SEQUENCE [LARGE SCALE GENOMIC DNA]</scope>
    <source>
        <strain evidence="1 2">DS20</strain>
    </source>
</reference>
<proteinExistence type="predicted"/>
<organism evidence="1 2">
    <name type="scientific">Sphingobium lactosutens DS20</name>
    <dbReference type="NCBI Taxonomy" id="1331060"/>
    <lineage>
        <taxon>Bacteria</taxon>
        <taxon>Pseudomonadati</taxon>
        <taxon>Pseudomonadota</taxon>
        <taxon>Alphaproteobacteria</taxon>
        <taxon>Sphingomonadales</taxon>
        <taxon>Sphingomonadaceae</taxon>
        <taxon>Sphingobium</taxon>
    </lineage>
</organism>
<accession>T0HC83</accession>
<dbReference type="AlphaFoldDB" id="T0HC83"/>
<evidence type="ECO:0000313" key="2">
    <source>
        <dbReference type="Proteomes" id="UP000015531"/>
    </source>
</evidence>
<dbReference type="Proteomes" id="UP000015531">
    <property type="component" value="Unassembled WGS sequence"/>
</dbReference>